<proteinExistence type="predicted"/>
<comment type="caution">
    <text evidence="1">The sequence shown here is derived from an EMBL/GenBank/DDBJ whole genome shotgun (WGS) entry which is preliminary data.</text>
</comment>
<dbReference type="AlphaFoldDB" id="A0A7J6NX69"/>
<dbReference type="EMBL" id="JABANP010000178">
    <property type="protein sequence ID" value="KAF4687661.1"/>
    <property type="molecule type" value="Genomic_DNA"/>
</dbReference>
<name>A0A7J6NX69_PEROL</name>
<gene>
    <name evidence="1" type="ORF">FOZ60_003630</name>
</gene>
<reference evidence="1 2" key="1">
    <citation type="submission" date="2020-04" db="EMBL/GenBank/DDBJ databases">
        <title>Perkinsus olseni comparative genomics.</title>
        <authorList>
            <person name="Bogema D.R."/>
        </authorList>
    </citation>
    <scope>NUCLEOTIDE SEQUENCE [LARGE SCALE GENOMIC DNA]</scope>
    <source>
        <strain evidence="1">00978-12</strain>
    </source>
</reference>
<evidence type="ECO:0000313" key="1">
    <source>
        <dbReference type="EMBL" id="KAF4687661.1"/>
    </source>
</evidence>
<evidence type="ECO:0000313" key="2">
    <source>
        <dbReference type="Proteomes" id="UP000541610"/>
    </source>
</evidence>
<accession>A0A7J6NX69</accession>
<organism evidence="1 2">
    <name type="scientific">Perkinsus olseni</name>
    <name type="common">Perkinsus atlanticus</name>
    <dbReference type="NCBI Taxonomy" id="32597"/>
    <lineage>
        <taxon>Eukaryota</taxon>
        <taxon>Sar</taxon>
        <taxon>Alveolata</taxon>
        <taxon>Perkinsozoa</taxon>
        <taxon>Perkinsea</taxon>
        <taxon>Perkinsida</taxon>
        <taxon>Perkinsidae</taxon>
        <taxon>Perkinsus</taxon>
    </lineage>
</organism>
<protein>
    <submittedName>
        <fullName evidence="1">Uncharacterized protein</fullName>
    </submittedName>
</protein>
<sequence>MPVDPVTIRKIGNAAIALGSIQFDDFCNTYSTAAVTAKNSGVTRGGAAQVRSMKPATARRPVSCPAWIAELMAEKVYTEMLPEYNVYGRALLYYGPFKKAIYWNGFDSVRFDIPIDYFKNMKPVGTRAKKLAKDRSDEYLAGLDG</sequence>
<dbReference type="Proteomes" id="UP000541610">
    <property type="component" value="Unassembled WGS sequence"/>
</dbReference>